<organism evidence="4 5">
    <name type="scientific">Peptoniphilus stercorisuis</name>
    <dbReference type="NCBI Taxonomy" id="1436965"/>
    <lineage>
        <taxon>Bacteria</taxon>
        <taxon>Bacillati</taxon>
        <taxon>Bacillota</taxon>
        <taxon>Tissierellia</taxon>
        <taxon>Tissierellales</taxon>
        <taxon>Peptoniphilaceae</taxon>
        <taxon>Peptoniphilus</taxon>
    </lineage>
</organism>
<evidence type="ECO:0000313" key="4">
    <source>
        <dbReference type="EMBL" id="MBP2026124.1"/>
    </source>
</evidence>
<protein>
    <submittedName>
        <fullName evidence="4">Transcriptional regulator with XRE-family HTH domain</fullName>
    </submittedName>
</protein>
<keyword evidence="2" id="KW-1133">Transmembrane helix</keyword>
<dbReference type="Proteomes" id="UP001519306">
    <property type="component" value="Unassembled WGS sequence"/>
</dbReference>
<reference evidence="4 5" key="1">
    <citation type="submission" date="2021-03" db="EMBL/GenBank/DDBJ databases">
        <title>Genomic Encyclopedia of Type Strains, Phase IV (KMG-IV): sequencing the most valuable type-strain genomes for metagenomic binning, comparative biology and taxonomic classification.</title>
        <authorList>
            <person name="Goeker M."/>
        </authorList>
    </citation>
    <scope>NUCLEOTIDE SEQUENCE [LARGE SCALE GENOMIC DNA]</scope>
    <source>
        <strain evidence="4 5">DSM 27563</strain>
    </source>
</reference>
<feature type="domain" description="HTH cro/C1-type" evidence="3">
    <location>
        <begin position="7"/>
        <end position="61"/>
    </location>
</feature>
<dbReference type="Pfam" id="PF01381">
    <property type="entry name" value="HTH_3"/>
    <property type="match status" value="1"/>
</dbReference>
<dbReference type="SMART" id="SM00530">
    <property type="entry name" value="HTH_XRE"/>
    <property type="match status" value="1"/>
</dbReference>
<keyword evidence="2" id="KW-0472">Membrane</keyword>
<dbReference type="PANTHER" id="PTHR46558:SF11">
    <property type="entry name" value="HTH-TYPE TRANSCRIPTIONAL REGULATOR XRE"/>
    <property type="match status" value="1"/>
</dbReference>
<feature type="transmembrane region" description="Helical" evidence="2">
    <location>
        <begin position="140"/>
        <end position="165"/>
    </location>
</feature>
<evidence type="ECO:0000313" key="5">
    <source>
        <dbReference type="Proteomes" id="UP001519306"/>
    </source>
</evidence>
<feature type="transmembrane region" description="Helical" evidence="2">
    <location>
        <begin position="83"/>
        <end position="103"/>
    </location>
</feature>
<dbReference type="InterPro" id="IPR001387">
    <property type="entry name" value="Cro/C1-type_HTH"/>
</dbReference>
<keyword evidence="5" id="KW-1185">Reference proteome</keyword>
<sequence length="199" mass="22924">MNISDRIQSLRKKKGLSQYDLADEMGVSRQAVSKWENGQSIPDIEKIILLSDYFNVSTDYIIKGVEEEEEKNKKENNIIYSKILYIVSTFLITIGNISAFLNLCIRIDTTYLFVDYVIIGLGVMSYFIAKTISNSSPKFIIKFINIMMIIFTPITFMIFMIGNIIAIEVLYIHKVIVSIIIFLIIYVFLGICIFKKLKK</sequence>
<dbReference type="SUPFAM" id="SSF47413">
    <property type="entry name" value="lambda repressor-like DNA-binding domains"/>
    <property type="match status" value="1"/>
</dbReference>
<gene>
    <name evidence="4" type="ORF">J2Z71_001682</name>
</gene>
<dbReference type="RefSeq" id="WP_210062079.1">
    <property type="nucleotide sequence ID" value="NZ_JAGGLJ010000022.1"/>
</dbReference>
<comment type="caution">
    <text evidence="4">The sequence shown here is derived from an EMBL/GenBank/DDBJ whole genome shotgun (WGS) entry which is preliminary data.</text>
</comment>
<dbReference type="InterPro" id="IPR010982">
    <property type="entry name" value="Lambda_DNA-bd_dom_sf"/>
</dbReference>
<dbReference type="EMBL" id="JAGGLJ010000022">
    <property type="protein sequence ID" value="MBP2026124.1"/>
    <property type="molecule type" value="Genomic_DNA"/>
</dbReference>
<dbReference type="PANTHER" id="PTHR46558">
    <property type="entry name" value="TRACRIPTIONAL REGULATORY PROTEIN-RELATED-RELATED"/>
    <property type="match status" value="1"/>
</dbReference>
<feature type="transmembrane region" description="Helical" evidence="2">
    <location>
        <begin position="171"/>
        <end position="194"/>
    </location>
</feature>
<keyword evidence="1" id="KW-0238">DNA-binding</keyword>
<evidence type="ECO:0000256" key="2">
    <source>
        <dbReference type="SAM" id="Phobius"/>
    </source>
</evidence>
<evidence type="ECO:0000259" key="3">
    <source>
        <dbReference type="PROSITE" id="PS50943"/>
    </source>
</evidence>
<accession>A0ABS4KED2</accession>
<dbReference type="PROSITE" id="PS50943">
    <property type="entry name" value="HTH_CROC1"/>
    <property type="match status" value="1"/>
</dbReference>
<proteinExistence type="predicted"/>
<evidence type="ECO:0000256" key="1">
    <source>
        <dbReference type="ARBA" id="ARBA00023125"/>
    </source>
</evidence>
<feature type="transmembrane region" description="Helical" evidence="2">
    <location>
        <begin position="109"/>
        <end position="128"/>
    </location>
</feature>
<dbReference type="CDD" id="cd00093">
    <property type="entry name" value="HTH_XRE"/>
    <property type="match status" value="1"/>
</dbReference>
<dbReference type="Gene3D" id="1.10.260.40">
    <property type="entry name" value="lambda repressor-like DNA-binding domains"/>
    <property type="match status" value="1"/>
</dbReference>
<keyword evidence="2" id="KW-0812">Transmembrane</keyword>
<name>A0ABS4KED2_9FIRM</name>